<evidence type="ECO:0000313" key="1">
    <source>
        <dbReference type="EMBL" id="ACE05156.1"/>
    </source>
</evidence>
<dbReference type="EMBL" id="CP001101">
    <property type="protein sequence ID" value="ACE05156.1"/>
    <property type="molecule type" value="Genomic_DNA"/>
</dbReference>
<name>B3ENR7_CHLPB</name>
<organism evidence="1">
    <name type="scientific">Chlorobium phaeobacteroides (strain BS1)</name>
    <dbReference type="NCBI Taxonomy" id="331678"/>
    <lineage>
        <taxon>Bacteria</taxon>
        <taxon>Pseudomonadati</taxon>
        <taxon>Chlorobiota</taxon>
        <taxon>Chlorobiia</taxon>
        <taxon>Chlorobiales</taxon>
        <taxon>Chlorobiaceae</taxon>
        <taxon>Chlorobium/Pelodictyon group</taxon>
        <taxon>Chlorobium</taxon>
    </lineage>
</organism>
<dbReference type="KEGG" id="cpb:Cphamn1_2251"/>
<dbReference type="AlphaFoldDB" id="B3ENR7"/>
<reference evidence="1" key="1">
    <citation type="submission" date="2008-06" db="EMBL/GenBank/DDBJ databases">
        <title>Complete sequence of Chlorobium phaeobacteroides BS1.</title>
        <authorList>
            <consortium name="US DOE Joint Genome Institute"/>
            <person name="Lucas S."/>
            <person name="Copeland A."/>
            <person name="Lapidus A."/>
            <person name="Glavina del Rio T."/>
            <person name="Dalin E."/>
            <person name="Tice H."/>
            <person name="Bruce D."/>
            <person name="Goodwin L."/>
            <person name="Pitluck S."/>
            <person name="Schmutz J."/>
            <person name="Larimer F."/>
            <person name="Land M."/>
            <person name="Hauser L."/>
            <person name="Kyrpides N."/>
            <person name="Ovchinnikova G."/>
            <person name="Li T."/>
            <person name="Liu Z."/>
            <person name="Zhao F."/>
            <person name="Overmann J."/>
            <person name="Bryant D.A."/>
            <person name="Richardson P."/>
        </authorList>
    </citation>
    <scope>NUCLEOTIDE SEQUENCE [LARGE SCALE GENOMIC DNA]</scope>
    <source>
        <strain evidence="1">BS1</strain>
    </source>
</reference>
<accession>B3ENR7</accession>
<dbReference type="Gene3D" id="1.10.150.20">
    <property type="entry name" value="5' to 3' exonuclease, C-terminal subdomain"/>
    <property type="match status" value="1"/>
</dbReference>
<sequence>MNPAKVDRNRLEKLTDLPNIGPAIAADLRLLGINNPDDLSGQSPVELYHKLSEMTGARQDPCVLDVFISITRFMEGDEPRPWWHYTAERKKRMFRLQNKTS</sequence>
<protein>
    <submittedName>
        <fullName evidence="1">Putative mitomycin resistance protein</fullName>
    </submittedName>
</protein>
<dbReference type="Pfam" id="PF11731">
    <property type="entry name" value="Cdd1"/>
    <property type="match status" value="1"/>
</dbReference>
<dbReference type="eggNOG" id="ENOG5032S6N">
    <property type="taxonomic scope" value="Bacteria"/>
</dbReference>
<dbReference type="OrthoDB" id="666031at2"/>
<proteinExistence type="predicted"/>
<dbReference type="HOGENOM" id="CLU_160712_1_0_10"/>
<gene>
    <name evidence="1" type="ordered locus">Cphamn1_2251</name>
</gene>
<dbReference type="InterPro" id="IPR021725">
    <property type="entry name" value="Cdd1"/>
</dbReference>
<dbReference type="STRING" id="331678.Cphamn1_2251"/>